<protein>
    <submittedName>
        <fullName evidence="2">Uncharacterized protein</fullName>
    </submittedName>
</protein>
<evidence type="ECO:0000256" key="1">
    <source>
        <dbReference type="SAM" id="MobiDB-lite"/>
    </source>
</evidence>
<proteinExistence type="predicted"/>
<accession>A0ABP0PV59</accession>
<sequence>MDEVTDVQRQLRDWVVKAYELRHGGGEKHPFPLDDGGSFLDICRRCWDDKKELLQASVTLVEKVGLMAPGSTVDDFQKKYCLQEWPPSEGSFTATTILHWSLDDDSFWRPPTMAIVLDIAKSISLTGFKEGETLALRLTDDIDISEDADQFGVLKIDDGGMKCLAAALVWVGLAFVFVKEPEAELRKPGVVALTSSLLKLMTFRKQQPINPAHGMIQRIIKQNVDAKKLPISSFEWANILGSLQSANDMQEFGVSDAIAIYNASPEEHGGSGTLAIDSKKVWGIKHWMEKSSQQAHAVVHKTLLDYPFQYGPYGEAFSLTPQMFLGSQAEETVANPQASLAPLSGEANISIDWALPLDGNSQAWLLSRVHLAFQKATAIVDDIKEKKRYRAKAEDLLQLRDLMAFWSQVRSFLSSRLQDFDEFERKLMTSSVLDGQFSDILEQRPKAFSLSMLPSARDAAAKETRACEEIASVEADGQRLEVRSARWNYFQQALDRDQRQLKLVIEAPAKLDSLRHRREMAWRAEQAKVGEKLVLAYCEKFLKTIQIKKMEHLHEHVHQHREFIASAHGIKPSDIYTITLVDLNVPYSNSKERMDEIMTAVSFINDISPTRTVALVELPDMPKKTSKRGLADEEAEVQNTLWGLRQHCDCRWFMPLDIQAQADGHSARRRYCSGRLVCNHDAEAENVFINSAELAVVLQHRLHKASFGGWSAENMHYLSVSWIGKDTFSFGQSRLVREVLNAWMKGTLEVGPSQKFLTTPPPLAQKDIESIPGALAATTSLDAMKWEVLERRGDQWHIKEDESRYWEAQGGEITQSFQALKSQHSQLLGKLSGQQATGESHDGGSAPAEEQSETPSLDKLDSMEALKSQQEVEADVASEIQGVRIILTKSGQIWLVCEKDKHLPKNSQLGGFGTGQYSKISDPGTGPAYTFPLKDRTIVQLDETSLRESCPTNSVLTMSLYKLIVTIEREKSAPDVKLSYMTAVRKTDDTVEAGSDAFELTITQDMRFKCIEDSRASAKTTCKNVFSKCVQACESSTVIGTCFRFRYEKVGMSLKAVKPYVICKSAVQLSGNKPVKVAG</sequence>
<keyword evidence="3" id="KW-1185">Reference proteome</keyword>
<dbReference type="Proteomes" id="UP001642484">
    <property type="component" value="Unassembled WGS sequence"/>
</dbReference>
<gene>
    <name evidence="2" type="ORF">CCMP2556_LOCUS38822</name>
</gene>
<feature type="compositionally biased region" description="Polar residues" evidence="1">
    <location>
        <begin position="828"/>
        <end position="838"/>
    </location>
</feature>
<evidence type="ECO:0000313" key="2">
    <source>
        <dbReference type="EMBL" id="CAK9078744.1"/>
    </source>
</evidence>
<feature type="region of interest" description="Disordered" evidence="1">
    <location>
        <begin position="828"/>
        <end position="857"/>
    </location>
</feature>
<dbReference type="EMBL" id="CAXAMN010023584">
    <property type="protein sequence ID" value="CAK9078744.1"/>
    <property type="molecule type" value="Genomic_DNA"/>
</dbReference>
<comment type="caution">
    <text evidence="2">The sequence shown here is derived from an EMBL/GenBank/DDBJ whole genome shotgun (WGS) entry which is preliminary data.</text>
</comment>
<evidence type="ECO:0000313" key="3">
    <source>
        <dbReference type="Proteomes" id="UP001642484"/>
    </source>
</evidence>
<organism evidence="2 3">
    <name type="scientific">Durusdinium trenchii</name>
    <dbReference type="NCBI Taxonomy" id="1381693"/>
    <lineage>
        <taxon>Eukaryota</taxon>
        <taxon>Sar</taxon>
        <taxon>Alveolata</taxon>
        <taxon>Dinophyceae</taxon>
        <taxon>Suessiales</taxon>
        <taxon>Symbiodiniaceae</taxon>
        <taxon>Durusdinium</taxon>
    </lineage>
</organism>
<name>A0ABP0PV59_9DINO</name>
<reference evidence="2 3" key="1">
    <citation type="submission" date="2024-02" db="EMBL/GenBank/DDBJ databases">
        <authorList>
            <person name="Chen Y."/>
            <person name="Shah S."/>
            <person name="Dougan E. K."/>
            <person name="Thang M."/>
            <person name="Chan C."/>
        </authorList>
    </citation>
    <scope>NUCLEOTIDE SEQUENCE [LARGE SCALE GENOMIC DNA]</scope>
</reference>